<evidence type="ECO:0000256" key="3">
    <source>
        <dbReference type="ARBA" id="ARBA00035112"/>
    </source>
</evidence>
<dbReference type="EMBL" id="ML978076">
    <property type="protein sequence ID" value="KAF2010398.1"/>
    <property type="molecule type" value="Genomic_DNA"/>
</dbReference>
<reference evidence="5" key="1">
    <citation type="journal article" date="2020" name="Stud. Mycol.">
        <title>101 Dothideomycetes genomes: a test case for predicting lifestyles and emergence of pathogens.</title>
        <authorList>
            <person name="Haridas S."/>
            <person name="Albert R."/>
            <person name="Binder M."/>
            <person name="Bloem J."/>
            <person name="Labutti K."/>
            <person name="Salamov A."/>
            <person name="Andreopoulos B."/>
            <person name="Baker S."/>
            <person name="Barry K."/>
            <person name="Bills G."/>
            <person name="Bluhm B."/>
            <person name="Cannon C."/>
            <person name="Castanera R."/>
            <person name="Culley D."/>
            <person name="Daum C."/>
            <person name="Ezra D."/>
            <person name="Gonzalez J."/>
            <person name="Henrissat B."/>
            <person name="Kuo A."/>
            <person name="Liang C."/>
            <person name="Lipzen A."/>
            <person name="Lutzoni F."/>
            <person name="Magnuson J."/>
            <person name="Mondo S."/>
            <person name="Nolan M."/>
            <person name="Ohm R."/>
            <person name="Pangilinan J."/>
            <person name="Park H.-J."/>
            <person name="Ramirez L."/>
            <person name="Alfaro M."/>
            <person name="Sun H."/>
            <person name="Tritt A."/>
            <person name="Yoshinaga Y."/>
            <person name="Zwiers L.-H."/>
            <person name="Turgeon B."/>
            <person name="Goodwin S."/>
            <person name="Spatafora J."/>
            <person name="Crous P."/>
            <person name="Grigoriev I."/>
        </authorList>
    </citation>
    <scope>NUCLEOTIDE SEQUENCE</scope>
    <source>
        <strain evidence="5">CBS 175.79</strain>
    </source>
</reference>
<evidence type="ECO:0000313" key="5">
    <source>
        <dbReference type="EMBL" id="KAF2010398.1"/>
    </source>
</evidence>
<evidence type="ECO:0008006" key="7">
    <source>
        <dbReference type="Google" id="ProtNLM"/>
    </source>
</evidence>
<accession>A0A6A5XBR4</accession>
<dbReference type="GeneID" id="54282817"/>
<protein>
    <recommendedName>
        <fullName evidence="7">Tat pathway signal sequence</fullName>
    </recommendedName>
</protein>
<sequence length="227" mass="25556">MRTTQQYTQRDRYGVFTFFYLSTGLLVTSILILLFGAIGSLKGTNSGHTGFDPILPETTSIFARDPKFADPFSPHADEAWNSIMPEGRGFVLVDDPKKYGYRKGVPTEKGDRYSVSVFHQIHCLGMIRASYYKGNGTAKPIGHLEGDLPADILEEVHEHHIAHCFDYLRQALMCSADTTIEWAVVQSTGERRQVDGWGVPHKKCKDWNVLMAWMNEHKAPSDYSGIL</sequence>
<organism evidence="5 6">
    <name type="scientific">Aaosphaeria arxii CBS 175.79</name>
    <dbReference type="NCBI Taxonomy" id="1450172"/>
    <lineage>
        <taxon>Eukaryota</taxon>
        <taxon>Fungi</taxon>
        <taxon>Dikarya</taxon>
        <taxon>Ascomycota</taxon>
        <taxon>Pezizomycotina</taxon>
        <taxon>Dothideomycetes</taxon>
        <taxon>Pleosporomycetidae</taxon>
        <taxon>Pleosporales</taxon>
        <taxon>Pleosporales incertae sedis</taxon>
        <taxon>Aaosphaeria</taxon>
    </lineage>
</organism>
<dbReference type="Proteomes" id="UP000799778">
    <property type="component" value="Unassembled WGS sequence"/>
</dbReference>
<keyword evidence="4" id="KW-0812">Transmembrane</keyword>
<dbReference type="GO" id="GO:0016491">
    <property type="term" value="F:oxidoreductase activity"/>
    <property type="evidence" value="ECO:0007669"/>
    <property type="project" value="UniProtKB-KW"/>
</dbReference>
<keyword evidence="4" id="KW-1133">Transmembrane helix</keyword>
<keyword evidence="4" id="KW-0472">Membrane</keyword>
<dbReference type="GO" id="GO:0043386">
    <property type="term" value="P:mycotoxin biosynthetic process"/>
    <property type="evidence" value="ECO:0007669"/>
    <property type="project" value="InterPro"/>
</dbReference>
<dbReference type="OrthoDB" id="3687641at2759"/>
<name>A0A6A5XBR4_9PLEO</name>
<dbReference type="Pfam" id="PF11807">
    <property type="entry name" value="UstYa"/>
    <property type="match status" value="1"/>
</dbReference>
<proteinExistence type="inferred from homology"/>
<dbReference type="InterPro" id="IPR021765">
    <property type="entry name" value="UstYa-like"/>
</dbReference>
<comment type="similarity">
    <text evidence="3">Belongs to the ustYa family.</text>
</comment>
<evidence type="ECO:0000256" key="1">
    <source>
        <dbReference type="ARBA" id="ARBA00004685"/>
    </source>
</evidence>
<gene>
    <name evidence="5" type="ORF">BU24DRAFT_399713</name>
</gene>
<dbReference type="RefSeq" id="XP_033378737.1">
    <property type="nucleotide sequence ID" value="XM_033525420.1"/>
</dbReference>
<feature type="transmembrane region" description="Helical" evidence="4">
    <location>
        <begin position="12"/>
        <end position="38"/>
    </location>
</feature>
<dbReference type="PANTHER" id="PTHR33365:SF11">
    <property type="entry name" value="TAT PATHWAY SIGNAL SEQUENCE"/>
    <property type="match status" value="1"/>
</dbReference>
<evidence type="ECO:0000313" key="6">
    <source>
        <dbReference type="Proteomes" id="UP000799778"/>
    </source>
</evidence>
<comment type="pathway">
    <text evidence="1">Mycotoxin biosynthesis.</text>
</comment>
<keyword evidence="6" id="KW-1185">Reference proteome</keyword>
<dbReference type="AlphaFoldDB" id="A0A6A5XBR4"/>
<evidence type="ECO:0000256" key="2">
    <source>
        <dbReference type="ARBA" id="ARBA00023002"/>
    </source>
</evidence>
<dbReference type="PANTHER" id="PTHR33365">
    <property type="entry name" value="YALI0B05434P"/>
    <property type="match status" value="1"/>
</dbReference>
<evidence type="ECO:0000256" key="4">
    <source>
        <dbReference type="SAM" id="Phobius"/>
    </source>
</evidence>
<keyword evidence="2" id="KW-0560">Oxidoreductase</keyword>